<dbReference type="Gene3D" id="1.10.10.10">
    <property type="entry name" value="Winged helix-like DNA-binding domain superfamily/Winged helix DNA-binding domain"/>
    <property type="match status" value="1"/>
</dbReference>
<dbReference type="SMART" id="SM00895">
    <property type="entry name" value="FCD"/>
    <property type="match status" value="1"/>
</dbReference>
<dbReference type="SUPFAM" id="SSF46785">
    <property type="entry name" value="Winged helix' DNA-binding domain"/>
    <property type="match status" value="1"/>
</dbReference>
<dbReference type="PROSITE" id="PS50949">
    <property type="entry name" value="HTH_GNTR"/>
    <property type="match status" value="1"/>
</dbReference>
<dbReference type="PANTHER" id="PTHR43537">
    <property type="entry name" value="TRANSCRIPTIONAL REGULATOR, GNTR FAMILY"/>
    <property type="match status" value="1"/>
</dbReference>
<dbReference type="Pfam" id="PF07729">
    <property type="entry name" value="FCD"/>
    <property type="match status" value="1"/>
</dbReference>
<evidence type="ECO:0000259" key="5">
    <source>
        <dbReference type="PROSITE" id="PS50949"/>
    </source>
</evidence>
<dbReference type="InterPro" id="IPR008920">
    <property type="entry name" value="TF_FadR/GntR_C"/>
</dbReference>
<dbReference type="SUPFAM" id="SSF48008">
    <property type="entry name" value="GntR ligand-binding domain-like"/>
    <property type="match status" value="1"/>
</dbReference>
<dbReference type="SMART" id="SM00345">
    <property type="entry name" value="HTH_GNTR"/>
    <property type="match status" value="1"/>
</dbReference>
<dbReference type="GO" id="GO:0003700">
    <property type="term" value="F:DNA-binding transcription factor activity"/>
    <property type="evidence" value="ECO:0007669"/>
    <property type="project" value="InterPro"/>
</dbReference>
<dbReference type="PANTHER" id="PTHR43537:SF24">
    <property type="entry name" value="GLUCONATE OPERON TRANSCRIPTIONAL REPRESSOR"/>
    <property type="match status" value="1"/>
</dbReference>
<evidence type="ECO:0000313" key="7">
    <source>
        <dbReference type="Proteomes" id="UP000094487"/>
    </source>
</evidence>
<sequence>MKLSEVAYSHVKDMLIEGRVGASEWLPIDGIAAELGSSRQPVLEAMKRLVLEGFVEIMPQVGCRVRSPDSQEIDDFYRLFAAGEALIAELCAARAEPADVLSLRLISSQIAALSTLGEDSQAIGENYRVLNRRLHAEMRRVSRSKPLADVVESLGDRSDFYVALTNRSIFALNIEQAHREHEAIITAIANGDTTGAREAMERHIFATERRVLDQPEEAKQRGAEPAERVATKRAARAAKA</sequence>
<dbReference type="GO" id="GO:0003677">
    <property type="term" value="F:DNA binding"/>
    <property type="evidence" value="ECO:0007669"/>
    <property type="project" value="UniProtKB-KW"/>
</dbReference>
<feature type="domain" description="HTH gntR-type" evidence="5">
    <location>
        <begin position="1"/>
        <end position="68"/>
    </location>
</feature>
<keyword evidence="2" id="KW-0238">DNA-binding</keyword>
<dbReference type="AlphaFoldDB" id="A0A1E3M064"/>
<evidence type="ECO:0000313" key="6">
    <source>
        <dbReference type="EMBL" id="ODP38430.1"/>
    </source>
</evidence>
<dbReference type="OrthoDB" id="9789310at2"/>
<gene>
    <name evidence="6" type="ORF">BFL28_13690</name>
</gene>
<dbReference type="InterPro" id="IPR036390">
    <property type="entry name" value="WH_DNA-bd_sf"/>
</dbReference>
<evidence type="ECO:0000256" key="3">
    <source>
        <dbReference type="ARBA" id="ARBA00023163"/>
    </source>
</evidence>
<name>A0A1E3M064_9SPHN</name>
<keyword evidence="3" id="KW-0804">Transcription</keyword>
<dbReference type="STRING" id="1888892.BFL28_13690"/>
<dbReference type="InterPro" id="IPR036388">
    <property type="entry name" value="WH-like_DNA-bd_sf"/>
</dbReference>
<keyword evidence="1" id="KW-0805">Transcription regulation</keyword>
<dbReference type="InterPro" id="IPR011711">
    <property type="entry name" value="GntR_C"/>
</dbReference>
<evidence type="ECO:0000256" key="1">
    <source>
        <dbReference type="ARBA" id="ARBA00023015"/>
    </source>
</evidence>
<dbReference type="EMBL" id="MDDS01000014">
    <property type="protein sequence ID" value="ODP38430.1"/>
    <property type="molecule type" value="Genomic_DNA"/>
</dbReference>
<evidence type="ECO:0000256" key="2">
    <source>
        <dbReference type="ARBA" id="ARBA00023125"/>
    </source>
</evidence>
<dbReference type="Gene3D" id="1.20.120.530">
    <property type="entry name" value="GntR ligand-binding domain-like"/>
    <property type="match status" value="1"/>
</dbReference>
<comment type="caution">
    <text evidence="6">The sequence shown here is derived from an EMBL/GenBank/DDBJ whole genome shotgun (WGS) entry which is preliminary data.</text>
</comment>
<reference evidence="6 7" key="1">
    <citation type="submission" date="2016-08" db="EMBL/GenBank/DDBJ databases">
        <title>Draft genome of the agarase producing Sphingomonas sp. MCT13.</title>
        <authorList>
            <person name="D'Andrea M.M."/>
            <person name="Rossolini G.M."/>
            <person name="Thaller M.C."/>
        </authorList>
    </citation>
    <scope>NUCLEOTIDE SEQUENCE [LARGE SCALE GENOMIC DNA]</scope>
    <source>
        <strain evidence="6 7">MCT13</strain>
    </source>
</reference>
<dbReference type="Pfam" id="PF00392">
    <property type="entry name" value="GntR"/>
    <property type="match status" value="1"/>
</dbReference>
<accession>A0A1E3M064</accession>
<dbReference type="Proteomes" id="UP000094487">
    <property type="component" value="Unassembled WGS sequence"/>
</dbReference>
<feature type="compositionally biased region" description="Basic residues" evidence="4">
    <location>
        <begin position="231"/>
        <end position="240"/>
    </location>
</feature>
<dbReference type="RefSeq" id="WP_069319862.1">
    <property type="nucleotide sequence ID" value="NZ_MDDS01000014.1"/>
</dbReference>
<feature type="compositionally biased region" description="Basic and acidic residues" evidence="4">
    <location>
        <begin position="212"/>
        <end position="230"/>
    </location>
</feature>
<dbReference type="InterPro" id="IPR000524">
    <property type="entry name" value="Tscrpt_reg_HTH_GntR"/>
</dbReference>
<protein>
    <recommendedName>
        <fullName evidence="5">HTH gntR-type domain-containing protein</fullName>
    </recommendedName>
</protein>
<keyword evidence="7" id="KW-1185">Reference proteome</keyword>
<proteinExistence type="predicted"/>
<evidence type="ECO:0000256" key="4">
    <source>
        <dbReference type="SAM" id="MobiDB-lite"/>
    </source>
</evidence>
<feature type="region of interest" description="Disordered" evidence="4">
    <location>
        <begin position="212"/>
        <end position="240"/>
    </location>
</feature>
<organism evidence="6 7">
    <name type="scientific">Sphingomonas turrisvirgatae</name>
    <dbReference type="NCBI Taxonomy" id="1888892"/>
    <lineage>
        <taxon>Bacteria</taxon>
        <taxon>Pseudomonadati</taxon>
        <taxon>Pseudomonadota</taxon>
        <taxon>Alphaproteobacteria</taxon>
        <taxon>Sphingomonadales</taxon>
        <taxon>Sphingomonadaceae</taxon>
        <taxon>Sphingomonas</taxon>
    </lineage>
</organism>